<dbReference type="CDD" id="cd05013">
    <property type="entry name" value="SIS_RpiR"/>
    <property type="match status" value="1"/>
</dbReference>
<dbReference type="InterPro" id="IPR047640">
    <property type="entry name" value="RpiR-like"/>
</dbReference>
<dbReference type="InterPro" id="IPR046348">
    <property type="entry name" value="SIS_dom_sf"/>
</dbReference>
<keyword evidence="7" id="KW-1185">Reference proteome</keyword>
<reference evidence="6 7" key="1">
    <citation type="submission" date="2022-01" db="EMBL/GenBank/DDBJ databases">
        <authorList>
            <person name="Won M."/>
            <person name="Kim S.-J."/>
            <person name="Kwon S.-W."/>
        </authorList>
    </citation>
    <scope>NUCLEOTIDE SEQUENCE [LARGE SCALE GENOMIC DNA]</scope>
    <source>
        <strain evidence="6 7">KCTC 23505</strain>
    </source>
</reference>
<dbReference type="RefSeq" id="WP_235705395.1">
    <property type="nucleotide sequence ID" value="NZ_JAKGBZ010000039.1"/>
</dbReference>
<dbReference type="EMBL" id="JAKGBZ010000039">
    <property type="protein sequence ID" value="MCF3948111.1"/>
    <property type="molecule type" value="Genomic_DNA"/>
</dbReference>
<dbReference type="InterPro" id="IPR009057">
    <property type="entry name" value="Homeodomain-like_sf"/>
</dbReference>
<evidence type="ECO:0000313" key="7">
    <source>
        <dbReference type="Proteomes" id="UP001521209"/>
    </source>
</evidence>
<dbReference type="Gene3D" id="1.10.10.10">
    <property type="entry name" value="Winged helix-like DNA-binding domain superfamily/Winged helix DNA-binding domain"/>
    <property type="match status" value="1"/>
</dbReference>
<evidence type="ECO:0000256" key="1">
    <source>
        <dbReference type="ARBA" id="ARBA00023015"/>
    </source>
</evidence>
<dbReference type="InterPro" id="IPR001347">
    <property type="entry name" value="SIS_dom"/>
</dbReference>
<dbReference type="Gene3D" id="3.40.50.10490">
    <property type="entry name" value="Glucose-6-phosphate isomerase like protein, domain 1"/>
    <property type="match status" value="1"/>
</dbReference>
<keyword evidence="3" id="KW-0804">Transcription</keyword>
<dbReference type="PROSITE" id="PS51071">
    <property type="entry name" value="HTH_RPIR"/>
    <property type="match status" value="1"/>
</dbReference>
<name>A0ABS9DZC3_9PROT</name>
<dbReference type="InterPro" id="IPR036388">
    <property type="entry name" value="WH-like_DNA-bd_sf"/>
</dbReference>
<protein>
    <submittedName>
        <fullName evidence="6">MurR/RpiR family transcriptional regulator</fullName>
    </submittedName>
</protein>
<dbReference type="SUPFAM" id="SSF53697">
    <property type="entry name" value="SIS domain"/>
    <property type="match status" value="1"/>
</dbReference>
<keyword evidence="2" id="KW-0238">DNA-binding</keyword>
<dbReference type="Pfam" id="PF01418">
    <property type="entry name" value="HTH_6"/>
    <property type="match status" value="1"/>
</dbReference>
<keyword evidence="1" id="KW-0805">Transcription regulation</keyword>
<feature type="domain" description="HTH rpiR-type" evidence="4">
    <location>
        <begin position="15"/>
        <end position="91"/>
    </location>
</feature>
<evidence type="ECO:0000313" key="6">
    <source>
        <dbReference type="EMBL" id="MCF3948111.1"/>
    </source>
</evidence>
<evidence type="ECO:0000256" key="2">
    <source>
        <dbReference type="ARBA" id="ARBA00023125"/>
    </source>
</evidence>
<dbReference type="InterPro" id="IPR035472">
    <property type="entry name" value="RpiR-like_SIS"/>
</dbReference>
<sequence length="278" mass="29920">MDDVTQDAEPPRDFEALRSKILARHDAMPKRLAQVARHALDHPDRMALSTVAELAEAAGVQPSTLVRFAQSLGYSGFSELQSVFRAQLRDRWPDYRERLARVKDESGAEPARILDRFIDTAARSVADLGRTIIPGEFDAASALLARAAHVYILGQRRAFPVASYLAYALGKLDFPAILLDNIGSMADVQAGRIGPADTLIAISFNPYTPSTIDLVRFAAGRGAAIIAITDSVFSPVSAEARVRLEVIEADLGAFRSLSATMALAMALAIASAEVRDAG</sequence>
<dbReference type="Proteomes" id="UP001521209">
    <property type="component" value="Unassembled WGS sequence"/>
</dbReference>
<comment type="caution">
    <text evidence="6">The sequence shown here is derived from an EMBL/GenBank/DDBJ whole genome shotgun (WGS) entry which is preliminary data.</text>
</comment>
<organism evidence="6 7">
    <name type="scientific">Acidiphilium iwatense</name>
    <dbReference type="NCBI Taxonomy" id="768198"/>
    <lineage>
        <taxon>Bacteria</taxon>
        <taxon>Pseudomonadati</taxon>
        <taxon>Pseudomonadota</taxon>
        <taxon>Alphaproteobacteria</taxon>
        <taxon>Acetobacterales</taxon>
        <taxon>Acidocellaceae</taxon>
        <taxon>Acidiphilium</taxon>
    </lineage>
</organism>
<dbReference type="SUPFAM" id="SSF46689">
    <property type="entry name" value="Homeodomain-like"/>
    <property type="match status" value="1"/>
</dbReference>
<evidence type="ECO:0000259" key="5">
    <source>
        <dbReference type="PROSITE" id="PS51464"/>
    </source>
</evidence>
<accession>A0ABS9DZC3</accession>
<gene>
    <name evidence="6" type="ORF">L2A60_15655</name>
</gene>
<feature type="domain" description="SIS" evidence="5">
    <location>
        <begin position="140"/>
        <end position="278"/>
    </location>
</feature>
<evidence type="ECO:0000256" key="3">
    <source>
        <dbReference type="ARBA" id="ARBA00023163"/>
    </source>
</evidence>
<proteinExistence type="predicted"/>
<dbReference type="PANTHER" id="PTHR30514">
    <property type="entry name" value="GLUCOKINASE"/>
    <property type="match status" value="1"/>
</dbReference>
<dbReference type="InterPro" id="IPR000281">
    <property type="entry name" value="HTH_RpiR"/>
</dbReference>
<dbReference type="Pfam" id="PF01380">
    <property type="entry name" value="SIS"/>
    <property type="match status" value="1"/>
</dbReference>
<evidence type="ECO:0000259" key="4">
    <source>
        <dbReference type="PROSITE" id="PS51071"/>
    </source>
</evidence>
<dbReference type="PROSITE" id="PS51464">
    <property type="entry name" value="SIS"/>
    <property type="match status" value="1"/>
</dbReference>
<dbReference type="PANTHER" id="PTHR30514:SF20">
    <property type="entry name" value="TRANSCRIPTIONAL REGULATOR"/>
    <property type="match status" value="1"/>
</dbReference>